<proteinExistence type="predicted"/>
<comment type="caution">
    <text evidence="2">The sequence shown here is derived from an EMBL/GenBank/DDBJ whole genome shotgun (WGS) entry which is preliminary data.</text>
</comment>
<accession>A0A1V8SGB0</accession>
<dbReference type="EMBL" id="NAJO01000048">
    <property type="protein sequence ID" value="OQN98067.1"/>
    <property type="molecule type" value="Genomic_DNA"/>
</dbReference>
<evidence type="ECO:0000313" key="3">
    <source>
        <dbReference type="Proteomes" id="UP000192596"/>
    </source>
</evidence>
<gene>
    <name evidence="2" type="ORF">B0A48_15899</name>
</gene>
<dbReference type="Pfam" id="PF08592">
    <property type="entry name" value="Anthrone_oxy"/>
    <property type="match status" value="1"/>
</dbReference>
<evidence type="ECO:0008006" key="4">
    <source>
        <dbReference type="Google" id="ProtNLM"/>
    </source>
</evidence>
<reference evidence="3" key="1">
    <citation type="submission" date="2017-03" db="EMBL/GenBank/DDBJ databases">
        <title>Genomes of endolithic fungi from Antarctica.</title>
        <authorList>
            <person name="Coleine C."/>
            <person name="Masonjones S."/>
            <person name="Stajich J.E."/>
        </authorList>
    </citation>
    <scope>NUCLEOTIDE SEQUENCE [LARGE SCALE GENOMIC DNA]</scope>
    <source>
        <strain evidence="3">CCFEE 5527</strain>
    </source>
</reference>
<keyword evidence="1" id="KW-1133">Transmembrane helix</keyword>
<keyword evidence="1" id="KW-0812">Transmembrane</keyword>
<evidence type="ECO:0000313" key="2">
    <source>
        <dbReference type="EMBL" id="OQN98067.1"/>
    </source>
</evidence>
<keyword evidence="1" id="KW-0472">Membrane</keyword>
<feature type="transmembrane region" description="Helical" evidence="1">
    <location>
        <begin position="6"/>
        <end position="30"/>
    </location>
</feature>
<evidence type="ECO:0000256" key="1">
    <source>
        <dbReference type="SAM" id="Phobius"/>
    </source>
</evidence>
<dbReference type="OrthoDB" id="3856093at2759"/>
<name>A0A1V8SGB0_9PEZI</name>
<organism evidence="2 3">
    <name type="scientific">Cryoendolithus antarcticus</name>
    <dbReference type="NCBI Taxonomy" id="1507870"/>
    <lineage>
        <taxon>Eukaryota</taxon>
        <taxon>Fungi</taxon>
        <taxon>Dikarya</taxon>
        <taxon>Ascomycota</taxon>
        <taxon>Pezizomycotina</taxon>
        <taxon>Dothideomycetes</taxon>
        <taxon>Dothideomycetidae</taxon>
        <taxon>Cladosporiales</taxon>
        <taxon>Cladosporiaceae</taxon>
        <taxon>Cryoendolithus</taxon>
    </lineage>
</organism>
<keyword evidence="3" id="KW-1185">Reference proteome</keyword>
<dbReference type="InterPro" id="IPR013901">
    <property type="entry name" value="Anthrone_oxy"/>
</dbReference>
<feature type="transmembrane region" description="Helical" evidence="1">
    <location>
        <begin position="96"/>
        <end position="118"/>
    </location>
</feature>
<protein>
    <recommendedName>
        <fullName evidence="4">DUF1772-domain-containing protein</fullName>
    </recommendedName>
</protein>
<feature type="transmembrane region" description="Helical" evidence="1">
    <location>
        <begin position="155"/>
        <end position="174"/>
    </location>
</feature>
<dbReference type="InParanoid" id="A0A1V8SGB0"/>
<dbReference type="AlphaFoldDB" id="A0A1V8SGB0"/>
<dbReference type="Proteomes" id="UP000192596">
    <property type="component" value="Unassembled WGS sequence"/>
</dbReference>
<sequence length="182" mass="19715">MASQGQFWWFTPLQSFAVIGTAINFGGSALQSPLIMPMLQLPQIPVQHSGTATAYLLHNSEKFFPPLNGACTLSNLILSITAYVNRDSSAVAAAKLPYALAGFALNMATTAWALGIMVPMNKAMTKHAETLERDSTDEKAAKELRRLQKRWQGLNYGRAAIMLAASITSLYGLLQDGAVVRL</sequence>